<comment type="caution">
    <text evidence="2">The sequence shown here is derived from an EMBL/GenBank/DDBJ whole genome shotgun (WGS) entry which is preliminary data.</text>
</comment>
<keyword evidence="3" id="KW-1185">Reference proteome</keyword>
<evidence type="ECO:0000313" key="3">
    <source>
        <dbReference type="Proteomes" id="UP001169217"/>
    </source>
</evidence>
<gene>
    <name evidence="2" type="ORF">CLIM01_02849</name>
</gene>
<evidence type="ECO:0000313" key="2">
    <source>
        <dbReference type="EMBL" id="KAK0379749.1"/>
    </source>
</evidence>
<feature type="region of interest" description="Disordered" evidence="1">
    <location>
        <begin position="1"/>
        <end position="29"/>
    </location>
</feature>
<organism evidence="2 3">
    <name type="scientific">Colletotrichum limetticola</name>
    <dbReference type="NCBI Taxonomy" id="1209924"/>
    <lineage>
        <taxon>Eukaryota</taxon>
        <taxon>Fungi</taxon>
        <taxon>Dikarya</taxon>
        <taxon>Ascomycota</taxon>
        <taxon>Pezizomycotina</taxon>
        <taxon>Sordariomycetes</taxon>
        <taxon>Hypocreomycetidae</taxon>
        <taxon>Glomerellales</taxon>
        <taxon>Glomerellaceae</taxon>
        <taxon>Colletotrichum</taxon>
        <taxon>Colletotrichum acutatum species complex</taxon>
    </lineage>
</organism>
<feature type="compositionally biased region" description="Basic and acidic residues" evidence="1">
    <location>
        <begin position="1"/>
        <end position="11"/>
    </location>
</feature>
<accession>A0ABQ9Q7K6</accession>
<name>A0ABQ9Q7K6_9PEZI</name>
<sequence>MRQVETARDQGQELASPQVFGVGKTHVRR</sequence>
<proteinExistence type="predicted"/>
<evidence type="ECO:0000256" key="1">
    <source>
        <dbReference type="SAM" id="MobiDB-lite"/>
    </source>
</evidence>
<dbReference type="Proteomes" id="UP001169217">
    <property type="component" value="Unassembled WGS sequence"/>
</dbReference>
<dbReference type="EMBL" id="JARUPT010000056">
    <property type="protein sequence ID" value="KAK0379749.1"/>
    <property type="molecule type" value="Genomic_DNA"/>
</dbReference>
<protein>
    <submittedName>
        <fullName evidence="2">Uncharacterized protein</fullName>
    </submittedName>
</protein>
<reference evidence="2" key="1">
    <citation type="submission" date="2023-04" db="EMBL/GenBank/DDBJ databases">
        <title>Colletotrichum limetticola genome sequence.</title>
        <authorList>
            <person name="Baroncelli R."/>
        </authorList>
    </citation>
    <scope>NUCLEOTIDE SEQUENCE</scope>
    <source>
        <strain evidence="2">KLA-Anderson</strain>
    </source>
</reference>